<reference evidence="3" key="1">
    <citation type="journal article" date="2019" name="Int. J. Syst. Evol. Microbiol.">
        <title>The Global Catalogue of Microorganisms (GCM) 10K type strain sequencing project: providing services to taxonomists for standard genome sequencing and annotation.</title>
        <authorList>
            <consortium name="The Broad Institute Genomics Platform"/>
            <consortium name="The Broad Institute Genome Sequencing Center for Infectious Disease"/>
            <person name="Wu L."/>
            <person name="Ma J."/>
        </authorList>
    </citation>
    <scope>NUCLEOTIDE SEQUENCE [LARGE SCALE GENOMIC DNA]</scope>
    <source>
        <strain evidence="3">CCUG 61889</strain>
    </source>
</reference>
<feature type="coiled-coil region" evidence="1">
    <location>
        <begin position="18"/>
        <end position="64"/>
    </location>
</feature>
<accession>A0ABV8B741</accession>
<dbReference type="Pfam" id="PF14182">
    <property type="entry name" value="YgaB"/>
    <property type="match status" value="1"/>
</dbReference>
<evidence type="ECO:0000256" key="1">
    <source>
        <dbReference type="SAM" id="Coils"/>
    </source>
</evidence>
<name>A0ABV8B741_9BACI</name>
<dbReference type="RefSeq" id="WP_377917680.1">
    <property type="nucleotide sequence ID" value="NZ_JBHRZT010000070.1"/>
</dbReference>
<dbReference type="InterPro" id="IPR025572">
    <property type="entry name" value="YgaB"/>
</dbReference>
<sequence>MNHFDTLVGQQLETMDQLLFLQSEIERCQEIEQELEKLQEKTKLNFLREEILSMKLQLKEIQQTFETQTAEIIRTYQATVS</sequence>
<keyword evidence="3" id="KW-1185">Reference proteome</keyword>
<proteinExistence type="predicted"/>
<comment type="caution">
    <text evidence="2">The sequence shown here is derived from an EMBL/GenBank/DDBJ whole genome shotgun (WGS) entry which is preliminary data.</text>
</comment>
<keyword evidence="1" id="KW-0175">Coiled coil</keyword>
<gene>
    <name evidence="2" type="ORF">ACFOU2_18460</name>
</gene>
<dbReference type="Proteomes" id="UP001595752">
    <property type="component" value="Unassembled WGS sequence"/>
</dbReference>
<evidence type="ECO:0000313" key="3">
    <source>
        <dbReference type="Proteomes" id="UP001595752"/>
    </source>
</evidence>
<protein>
    <submittedName>
        <fullName evidence="2">YgaB family protein</fullName>
    </submittedName>
</protein>
<dbReference type="EMBL" id="JBHRZT010000070">
    <property type="protein sequence ID" value="MFC3885354.1"/>
    <property type="molecule type" value="Genomic_DNA"/>
</dbReference>
<organism evidence="2 3">
    <name type="scientific">Bacillus songklensis</name>
    <dbReference type="NCBI Taxonomy" id="1069116"/>
    <lineage>
        <taxon>Bacteria</taxon>
        <taxon>Bacillati</taxon>
        <taxon>Bacillota</taxon>
        <taxon>Bacilli</taxon>
        <taxon>Bacillales</taxon>
        <taxon>Bacillaceae</taxon>
        <taxon>Bacillus</taxon>
    </lineage>
</organism>
<evidence type="ECO:0000313" key="2">
    <source>
        <dbReference type="EMBL" id="MFC3885354.1"/>
    </source>
</evidence>